<evidence type="ECO:0000256" key="1">
    <source>
        <dbReference type="SAM" id="MobiDB-lite"/>
    </source>
</evidence>
<dbReference type="Proteomes" id="UP000186922">
    <property type="component" value="Unassembled WGS sequence"/>
</dbReference>
<name>A0A1D1UPP1_RAMVA</name>
<comment type="caution">
    <text evidence="2">The sequence shown here is derived from an EMBL/GenBank/DDBJ whole genome shotgun (WGS) entry which is preliminary data.</text>
</comment>
<organism evidence="2 3">
    <name type="scientific">Ramazzottius varieornatus</name>
    <name type="common">Water bear</name>
    <name type="synonym">Tardigrade</name>
    <dbReference type="NCBI Taxonomy" id="947166"/>
    <lineage>
        <taxon>Eukaryota</taxon>
        <taxon>Metazoa</taxon>
        <taxon>Ecdysozoa</taxon>
        <taxon>Tardigrada</taxon>
        <taxon>Eutardigrada</taxon>
        <taxon>Parachela</taxon>
        <taxon>Hypsibioidea</taxon>
        <taxon>Ramazzottiidae</taxon>
        <taxon>Ramazzottius</taxon>
    </lineage>
</organism>
<feature type="region of interest" description="Disordered" evidence="1">
    <location>
        <begin position="42"/>
        <end position="88"/>
    </location>
</feature>
<evidence type="ECO:0000313" key="3">
    <source>
        <dbReference type="Proteomes" id="UP000186922"/>
    </source>
</evidence>
<feature type="region of interest" description="Disordered" evidence="1">
    <location>
        <begin position="1"/>
        <end position="26"/>
    </location>
</feature>
<accession>A0A1D1UPP1</accession>
<sequence length="107" mass="11682">MADAAAPPVQNSVPSRRETGALVASRKETGEMLADILVEPATGGVTDVMAHRRSSTKKPCPFPKRKAGSEQQQQPRNSLPPERGPRYTDVFMDTEAVLNELRKHSIS</sequence>
<feature type="compositionally biased region" description="Basic and acidic residues" evidence="1">
    <location>
        <begin position="15"/>
        <end position="26"/>
    </location>
</feature>
<reference evidence="2 3" key="1">
    <citation type="journal article" date="2016" name="Nat. Commun.">
        <title>Extremotolerant tardigrade genome and improved radiotolerance of human cultured cells by tardigrade-unique protein.</title>
        <authorList>
            <person name="Hashimoto T."/>
            <person name="Horikawa D.D."/>
            <person name="Saito Y."/>
            <person name="Kuwahara H."/>
            <person name="Kozuka-Hata H."/>
            <person name="Shin-I T."/>
            <person name="Minakuchi Y."/>
            <person name="Ohishi K."/>
            <person name="Motoyama A."/>
            <person name="Aizu T."/>
            <person name="Enomoto A."/>
            <person name="Kondo K."/>
            <person name="Tanaka S."/>
            <person name="Hara Y."/>
            <person name="Koshikawa S."/>
            <person name="Sagara H."/>
            <person name="Miura T."/>
            <person name="Yokobori S."/>
            <person name="Miyagawa K."/>
            <person name="Suzuki Y."/>
            <person name="Kubo T."/>
            <person name="Oyama M."/>
            <person name="Kohara Y."/>
            <person name="Fujiyama A."/>
            <person name="Arakawa K."/>
            <person name="Katayama T."/>
            <person name="Toyoda A."/>
            <person name="Kunieda T."/>
        </authorList>
    </citation>
    <scope>NUCLEOTIDE SEQUENCE [LARGE SCALE GENOMIC DNA]</scope>
    <source>
        <strain evidence="2 3">YOKOZUNA-1</strain>
    </source>
</reference>
<gene>
    <name evidence="2" type="primary">RvY_00880-1</name>
    <name evidence="2" type="synonym">RvY_00880.1</name>
    <name evidence="2" type="ORF">RvY_00880</name>
</gene>
<protein>
    <submittedName>
        <fullName evidence="2">Uncharacterized protein</fullName>
    </submittedName>
</protein>
<dbReference type="AlphaFoldDB" id="A0A1D1UPP1"/>
<dbReference type="EMBL" id="BDGG01000001">
    <property type="protein sequence ID" value="GAU88128.1"/>
    <property type="molecule type" value="Genomic_DNA"/>
</dbReference>
<proteinExistence type="predicted"/>
<evidence type="ECO:0000313" key="2">
    <source>
        <dbReference type="EMBL" id="GAU88128.1"/>
    </source>
</evidence>
<keyword evidence="3" id="KW-1185">Reference proteome</keyword>